<proteinExistence type="predicted"/>
<keyword evidence="2" id="KW-1185">Reference proteome</keyword>
<sequence length="193" mass="21510">MAERKYTSAGTDGWLNVRREPSGAIVALPEHIATEMESSSNGRDHFIVKEGVESGNRFSVKQGYLRKQAPAYRPAAIIQFILSRKTLIYPGGRVRAFTDDENPIKTGTHPVQIPDFPHSIGSAYLHKTPYAKNWFFLNNGSATPFRNDRYLHPGHESAGCITVDPAQWNSLYQYLILCRSGDGKTVGMVSVVR</sequence>
<dbReference type="Proteomes" id="UP000595064">
    <property type="component" value="Chromosome"/>
</dbReference>
<evidence type="ECO:0000313" key="1">
    <source>
        <dbReference type="EMBL" id="QPS83826.1"/>
    </source>
</evidence>
<protein>
    <submittedName>
        <fullName evidence="1">Uncharacterized protein</fullName>
    </submittedName>
</protein>
<dbReference type="RefSeq" id="WP_151019985.1">
    <property type="nucleotide sequence ID" value="NZ_CP065748.1"/>
</dbReference>
<dbReference type="KEGG" id="dla:I6G47_12515"/>
<dbReference type="EMBL" id="CP065748">
    <property type="protein sequence ID" value="QPS83826.1"/>
    <property type="molecule type" value="Genomic_DNA"/>
</dbReference>
<gene>
    <name evidence="1" type="ORF">I6G47_12515</name>
</gene>
<name>A0A7T3DG12_9BURK</name>
<dbReference type="AlphaFoldDB" id="A0A7T3DG12"/>
<evidence type="ECO:0000313" key="2">
    <source>
        <dbReference type="Proteomes" id="UP000595064"/>
    </source>
</evidence>
<organism evidence="1 2">
    <name type="scientific">Delftia lacustris</name>
    <dbReference type="NCBI Taxonomy" id="558537"/>
    <lineage>
        <taxon>Bacteria</taxon>
        <taxon>Pseudomonadati</taxon>
        <taxon>Pseudomonadota</taxon>
        <taxon>Betaproteobacteria</taxon>
        <taxon>Burkholderiales</taxon>
        <taxon>Comamonadaceae</taxon>
        <taxon>Delftia</taxon>
    </lineage>
</organism>
<accession>A0A7T3DG12</accession>
<reference evidence="1 2" key="1">
    <citation type="submission" date="2020-12" db="EMBL/GenBank/DDBJ databases">
        <title>FDA dAtabase for Regulatory Grade micrObial Sequences (FDA-ARGOS): Supporting development and validation of Infectious Disease Dx tests.</title>
        <authorList>
            <person name="Sproer C."/>
            <person name="Gronow S."/>
            <person name="Severitt S."/>
            <person name="Schroder I."/>
            <person name="Tallon L."/>
            <person name="Sadzewicz L."/>
            <person name="Zhao X."/>
            <person name="Boylan J."/>
            <person name="Ott S."/>
            <person name="Bowen H."/>
            <person name="Vavikolanu K."/>
            <person name="Mehta A."/>
            <person name="Aluvathingal J."/>
            <person name="Nadendla S."/>
            <person name="Lowell S."/>
            <person name="Myers T."/>
            <person name="Yan Y."/>
            <person name="Sichtig H."/>
        </authorList>
    </citation>
    <scope>NUCLEOTIDE SEQUENCE [LARGE SCALE GENOMIC DNA]</scope>
    <source>
        <strain evidence="1 2">FDAARGOS_890</strain>
    </source>
</reference>